<dbReference type="InterPro" id="IPR052618">
    <property type="entry name" value="ComplexI_NDUFA12"/>
</dbReference>
<evidence type="ECO:0000313" key="3">
    <source>
        <dbReference type="EMBL" id="KAH6654230.1"/>
    </source>
</evidence>
<gene>
    <name evidence="3" type="ORF">BKA67DRAFT_535562</name>
</gene>
<dbReference type="Proteomes" id="UP000758603">
    <property type="component" value="Unassembled WGS sequence"/>
</dbReference>
<dbReference type="PANTHER" id="PTHR32470">
    <property type="entry name" value="ADH DEHYDROGENASE [UBIQUINONE] 1 ALPHA SUBCOMPLEX ASSEMBLY FACTOR 2"/>
    <property type="match status" value="1"/>
</dbReference>
<comment type="similarity">
    <text evidence="1">Belongs to the complex I NDUFA12 subunit family.</text>
</comment>
<organism evidence="3 4">
    <name type="scientific">Truncatella angustata</name>
    <dbReference type="NCBI Taxonomy" id="152316"/>
    <lineage>
        <taxon>Eukaryota</taxon>
        <taxon>Fungi</taxon>
        <taxon>Dikarya</taxon>
        <taxon>Ascomycota</taxon>
        <taxon>Pezizomycotina</taxon>
        <taxon>Sordariomycetes</taxon>
        <taxon>Xylariomycetidae</taxon>
        <taxon>Amphisphaeriales</taxon>
        <taxon>Sporocadaceae</taxon>
        <taxon>Truncatella</taxon>
    </lineage>
</organism>
<dbReference type="GO" id="GO:0045271">
    <property type="term" value="C:respiratory chain complex I"/>
    <property type="evidence" value="ECO:0007669"/>
    <property type="project" value="InterPro"/>
</dbReference>
<dbReference type="PANTHER" id="PTHR32470:SF2">
    <property type="entry name" value="NADH DEHYDROGENASE [UBIQUINONE] 1 ALPHA SUBCOMPLEX ASSEMBLY FACTOR 2"/>
    <property type="match status" value="1"/>
</dbReference>
<feature type="compositionally biased region" description="Low complexity" evidence="2">
    <location>
        <begin position="193"/>
        <end position="204"/>
    </location>
</feature>
<accession>A0A9P8ZYP3</accession>
<dbReference type="InterPro" id="IPR007763">
    <property type="entry name" value="NDUFA12"/>
</dbReference>
<dbReference type="RefSeq" id="XP_045958500.1">
    <property type="nucleotide sequence ID" value="XM_046100034.1"/>
</dbReference>
<dbReference type="GeneID" id="70128926"/>
<dbReference type="EMBL" id="JAGPXC010000004">
    <property type="protein sequence ID" value="KAH6654230.1"/>
    <property type="molecule type" value="Genomic_DNA"/>
</dbReference>
<comment type="caution">
    <text evidence="3">The sequence shown here is derived from an EMBL/GenBank/DDBJ whole genome shotgun (WGS) entry which is preliminary data.</text>
</comment>
<evidence type="ECO:0008006" key="5">
    <source>
        <dbReference type="Google" id="ProtNLM"/>
    </source>
</evidence>
<keyword evidence="4" id="KW-1185">Reference proteome</keyword>
<sequence>MSMMPEIGTIQRAWYRWKMLRLPWRKRFLVGLDLRGNTYWTFRDQRPDKHTPASALRWRRIVQYPRSTHLSDVAVPPQWHQWLRHQREHPPSLAEQSADVARQDRIRVLAAEADARWEAKPSLADMPGRGEKSQPAPALDTDRTQPHIQAAGERAQPEGHSDGGQSKTEVKDDPWKKAAGRGPSENWQPAAWTPTPSSRSTRTSAVKSNAGR</sequence>
<proteinExistence type="inferred from homology"/>
<feature type="region of interest" description="Disordered" evidence="2">
    <location>
        <begin position="118"/>
        <end position="212"/>
    </location>
</feature>
<dbReference type="AlphaFoldDB" id="A0A9P8ZYP3"/>
<reference evidence="3" key="1">
    <citation type="journal article" date="2021" name="Nat. Commun.">
        <title>Genetic determinants of endophytism in the Arabidopsis root mycobiome.</title>
        <authorList>
            <person name="Mesny F."/>
            <person name="Miyauchi S."/>
            <person name="Thiergart T."/>
            <person name="Pickel B."/>
            <person name="Atanasova L."/>
            <person name="Karlsson M."/>
            <person name="Huettel B."/>
            <person name="Barry K.W."/>
            <person name="Haridas S."/>
            <person name="Chen C."/>
            <person name="Bauer D."/>
            <person name="Andreopoulos W."/>
            <person name="Pangilinan J."/>
            <person name="LaButti K."/>
            <person name="Riley R."/>
            <person name="Lipzen A."/>
            <person name="Clum A."/>
            <person name="Drula E."/>
            <person name="Henrissat B."/>
            <person name="Kohler A."/>
            <person name="Grigoriev I.V."/>
            <person name="Martin F.M."/>
            <person name="Hacquard S."/>
        </authorList>
    </citation>
    <scope>NUCLEOTIDE SEQUENCE</scope>
    <source>
        <strain evidence="3">MPI-SDFR-AT-0073</strain>
    </source>
</reference>
<dbReference type="Pfam" id="PF05071">
    <property type="entry name" value="NDUFA12"/>
    <property type="match status" value="1"/>
</dbReference>
<name>A0A9P8ZYP3_9PEZI</name>
<dbReference type="GO" id="GO:0005739">
    <property type="term" value="C:mitochondrion"/>
    <property type="evidence" value="ECO:0007669"/>
    <property type="project" value="TreeGrafter"/>
</dbReference>
<dbReference type="GO" id="GO:0032981">
    <property type="term" value="P:mitochondrial respiratory chain complex I assembly"/>
    <property type="evidence" value="ECO:0007669"/>
    <property type="project" value="TreeGrafter"/>
</dbReference>
<evidence type="ECO:0000256" key="1">
    <source>
        <dbReference type="ARBA" id="ARBA00007355"/>
    </source>
</evidence>
<evidence type="ECO:0000256" key="2">
    <source>
        <dbReference type="SAM" id="MobiDB-lite"/>
    </source>
</evidence>
<protein>
    <recommendedName>
        <fullName evidence="5">NADH dehydrogenase [ubiquinone] 1 alpha subcomplex subunit</fullName>
    </recommendedName>
</protein>
<evidence type="ECO:0000313" key="4">
    <source>
        <dbReference type="Proteomes" id="UP000758603"/>
    </source>
</evidence>
<dbReference type="OrthoDB" id="10255576at2759"/>